<keyword evidence="4 5" id="KW-0560">Oxidoreductase</keyword>
<dbReference type="InterPro" id="IPR036188">
    <property type="entry name" value="FAD/NAD-bd_sf"/>
</dbReference>
<evidence type="ECO:0000259" key="6">
    <source>
        <dbReference type="Pfam" id="PF00890"/>
    </source>
</evidence>
<evidence type="ECO:0000313" key="7">
    <source>
        <dbReference type="EMBL" id="GAK31118.1"/>
    </source>
</evidence>
<evidence type="ECO:0000313" key="8">
    <source>
        <dbReference type="Proteomes" id="UP000030643"/>
    </source>
</evidence>
<organism evidence="7 8">
    <name type="scientific">Weissella oryzae (strain DSM 25784 / JCM 18191 / LMG 30913 / SG25)</name>
    <dbReference type="NCBI Taxonomy" id="1329250"/>
    <lineage>
        <taxon>Bacteria</taxon>
        <taxon>Bacillati</taxon>
        <taxon>Bacillota</taxon>
        <taxon>Bacilli</taxon>
        <taxon>Lactobacillales</taxon>
        <taxon>Lactobacillaceae</taxon>
        <taxon>Weissella</taxon>
    </lineage>
</organism>
<dbReference type="Proteomes" id="UP000030643">
    <property type="component" value="Unassembled WGS sequence"/>
</dbReference>
<evidence type="ECO:0000256" key="1">
    <source>
        <dbReference type="ARBA" id="ARBA00001974"/>
    </source>
</evidence>
<dbReference type="InterPro" id="IPR027477">
    <property type="entry name" value="Succ_DH/fumarate_Rdtase_cat_sf"/>
</dbReference>
<evidence type="ECO:0000256" key="2">
    <source>
        <dbReference type="ARBA" id="ARBA00022630"/>
    </source>
</evidence>
<dbReference type="InterPro" id="IPR050315">
    <property type="entry name" value="FAD-oxidoreductase_2"/>
</dbReference>
<accession>A0A069CV53</accession>
<name>A0A069CV53_WEIOS</name>
<dbReference type="PRINTS" id="PR00411">
    <property type="entry name" value="PNDRDTASEI"/>
</dbReference>
<keyword evidence="2 5" id="KW-0285">Flavoprotein</keyword>
<evidence type="ECO:0000256" key="3">
    <source>
        <dbReference type="ARBA" id="ARBA00022827"/>
    </source>
</evidence>
<dbReference type="NCBIfam" id="TIGR01813">
    <property type="entry name" value="flavo_cyto_c"/>
    <property type="match status" value="1"/>
</dbReference>
<proteinExistence type="inferred from homology"/>
<feature type="domain" description="FAD-dependent oxidoreductase 2 FAD-binding" evidence="6">
    <location>
        <begin position="19"/>
        <end position="445"/>
    </location>
</feature>
<dbReference type="InterPro" id="IPR010960">
    <property type="entry name" value="Flavocytochrome_c"/>
</dbReference>
<protein>
    <submittedName>
        <fullName evidence="7">Fumarate reductase flavoprotein subunit</fullName>
    </submittedName>
</protein>
<dbReference type="PANTHER" id="PTHR43400">
    <property type="entry name" value="FUMARATE REDUCTASE"/>
    <property type="match status" value="1"/>
</dbReference>
<sequence length="466" mass="49755">MAKFNFPVTPIDQLADNYDLVVIGSGATGMTAAIQAHELGLRVAIFEKLAALGGNSRRASSGLNAVETFVQLDQGVIDAQSSFYADTLKGGGGTNNPLLLNYFVTHAESAFDWLYRHDIILTDLTAMGGMSQKRAHRPANKSAVGNYLVEGLQKQLLAQGIPLFTETKVLKLIKDVQTEQISAVKIEHPQLGQKDITAKAVLIATGGFAQNQTLLAKYAPQVLGRKTTNHPGATGDGMALATAVGSSLVDMNKVQIHPTVQQDGDHVYLIGEGVRGEGAILVNQAGQRFVNEMTTRDKVTAAIDALDENGATLIFDQAVREAFPAINFYLAIGLVWEGATLADLAQKAGLDVAGLTETLHTWNTSQAQGTDVAFQRATGIERGLNHAPYYAIHIKPAIHYTMGGVKINALTEVLTDQEKPILGLYAAGEVTGGLHGDNRMGGNSLAETVVFGRQAGKEITKYVRTH</sequence>
<dbReference type="FunFam" id="3.90.700.10:FF:000007">
    <property type="entry name" value="NADH-dependent fumarate reductase"/>
    <property type="match status" value="1"/>
</dbReference>
<dbReference type="PRINTS" id="PR00368">
    <property type="entry name" value="FADPNR"/>
</dbReference>
<dbReference type="InterPro" id="IPR003953">
    <property type="entry name" value="FAD-dep_OxRdtase_2_FAD-bd"/>
</dbReference>
<dbReference type="GO" id="GO:0033765">
    <property type="term" value="F:steroid dehydrogenase activity, acting on the CH-CH group of donors"/>
    <property type="evidence" value="ECO:0007669"/>
    <property type="project" value="UniProtKB-ARBA"/>
</dbReference>
<dbReference type="STRING" id="1329250.WOSG25_070950"/>
<dbReference type="OrthoDB" id="9806724at2"/>
<comment type="cofactor">
    <cofactor evidence="1">
        <name>FAD</name>
        <dbReference type="ChEBI" id="CHEBI:57692"/>
    </cofactor>
</comment>
<dbReference type="SUPFAM" id="SSF56425">
    <property type="entry name" value="Succinate dehydrogenase/fumarate reductase flavoprotein, catalytic domain"/>
    <property type="match status" value="1"/>
</dbReference>
<gene>
    <name evidence="7" type="ORF">WOSG25_070950</name>
</gene>
<dbReference type="Pfam" id="PF00890">
    <property type="entry name" value="FAD_binding_2"/>
    <property type="match status" value="1"/>
</dbReference>
<comment type="similarity">
    <text evidence="5">Belongs to the FAD-dependent oxidoreductase 2 family. FRD/SDH subfamily.</text>
</comment>
<dbReference type="eggNOG" id="COG1053">
    <property type="taxonomic scope" value="Bacteria"/>
</dbReference>
<dbReference type="SUPFAM" id="SSF51905">
    <property type="entry name" value="FAD/NAD(P)-binding domain"/>
    <property type="match status" value="1"/>
</dbReference>
<evidence type="ECO:0000256" key="5">
    <source>
        <dbReference type="RuleBase" id="RU366062"/>
    </source>
</evidence>
<dbReference type="EMBL" id="DF820490">
    <property type="protein sequence ID" value="GAK31118.1"/>
    <property type="molecule type" value="Genomic_DNA"/>
</dbReference>
<reference evidence="8" key="1">
    <citation type="journal article" date="2014" name="Genome Announc.">
        <title>Draft genome sequence of Weissella oryzae SG25T, isolated from fermented rice grains.</title>
        <authorList>
            <person name="Tanizawa Y."/>
            <person name="Fujisawa T."/>
            <person name="Mochizuki T."/>
            <person name="Kaminuma E."/>
            <person name="Suzuki Y."/>
            <person name="Nakamura Y."/>
            <person name="Tohno M."/>
        </authorList>
    </citation>
    <scope>NUCLEOTIDE SEQUENCE [LARGE SCALE GENOMIC DNA]</scope>
    <source>
        <strain evidence="8">DSM 25784 / JCM 18191 / LMG 30913 / SG25</strain>
    </source>
</reference>
<dbReference type="Gene3D" id="3.50.50.60">
    <property type="entry name" value="FAD/NAD(P)-binding domain"/>
    <property type="match status" value="1"/>
</dbReference>
<keyword evidence="3 5" id="KW-0274">FAD</keyword>
<dbReference type="RefSeq" id="WP_027699149.1">
    <property type="nucleotide sequence ID" value="NZ_DF820490.1"/>
</dbReference>
<dbReference type="NCBIfam" id="NF005064">
    <property type="entry name" value="PRK06481.1"/>
    <property type="match status" value="1"/>
</dbReference>
<evidence type="ECO:0000256" key="4">
    <source>
        <dbReference type="ARBA" id="ARBA00023002"/>
    </source>
</evidence>
<dbReference type="GO" id="GO:0010181">
    <property type="term" value="F:FMN binding"/>
    <property type="evidence" value="ECO:0007669"/>
    <property type="project" value="InterPro"/>
</dbReference>
<dbReference type="PANTHER" id="PTHR43400:SF7">
    <property type="entry name" value="FAD-DEPENDENT OXIDOREDUCTASE 2 FAD BINDING DOMAIN-CONTAINING PROTEIN"/>
    <property type="match status" value="1"/>
</dbReference>
<dbReference type="Gene3D" id="3.90.700.10">
    <property type="entry name" value="Succinate dehydrogenase/fumarate reductase flavoprotein, catalytic domain"/>
    <property type="match status" value="1"/>
</dbReference>
<keyword evidence="8" id="KW-1185">Reference proteome</keyword>
<dbReference type="AlphaFoldDB" id="A0A069CV53"/>